<dbReference type="InterPro" id="IPR050109">
    <property type="entry name" value="HTH-type_TetR-like_transc_reg"/>
</dbReference>
<dbReference type="SUPFAM" id="SSF48498">
    <property type="entry name" value="Tetracyclin repressor-like, C-terminal domain"/>
    <property type="match status" value="1"/>
</dbReference>
<evidence type="ECO:0000313" key="7">
    <source>
        <dbReference type="Proteomes" id="UP000240739"/>
    </source>
</evidence>
<evidence type="ECO:0000256" key="4">
    <source>
        <dbReference type="PROSITE-ProRule" id="PRU00335"/>
    </source>
</evidence>
<organism evidence="6 7">
    <name type="scientific">Paraconexibacter algicola</name>
    <dbReference type="NCBI Taxonomy" id="2133960"/>
    <lineage>
        <taxon>Bacteria</taxon>
        <taxon>Bacillati</taxon>
        <taxon>Actinomycetota</taxon>
        <taxon>Thermoleophilia</taxon>
        <taxon>Solirubrobacterales</taxon>
        <taxon>Paraconexibacteraceae</taxon>
        <taxon>Paraconexibacter</taxon>
    </lineage>
</organism>
<dbReference type="PROSITE" id="PS50977">
    <property type="entry name" value="HTH_TETR_2"/>
    <property type="match status" value="1"/>
</dbReference>
<protein>
    <submittedName>
        <fullName evidence="6">TetR family transcriptional regulator</fullName>
    </submittedName>
</protein>
<dbReference type="RefSeq" id="WP_107570541.1">
    <property type="nucleotide sequence ID" value="NZ_PYYB01000003.1"/>
</dbReference>
<dbReference type="EMBL" id="PYYB01000003">
    <property type="protein sequence ID" value="PTL55498.1"/>
    <property type="molecule type" value="Genomic_DNA"/>
</dbReference>
<gene>
    <name evidence="6" type="ORF">C7Y72_17760</name>
</gene>
<proteinExistence type="predicted"/>
<keyword evidence="1" id="KW-0805">Transcription regulation</keyword>
<evidence type="ECO:0000256" key="2">
    <source>
        <dbReference type="ARBA" id="ARBA00023125"/>
    </source>
</evidence>
<accession>A0A2T4UDB4</accession>
<dbReference type="InterPro" id="IPR049445">
    <property type="entry name" value="TetR_SbtR-like_C"/>
</dbReference>
<feature type="domain" description="HTH tetR-type" evidence="5">
    <location>
        <begin position="17"/>
        <end position="76"/>
    </location>
</feature>
<dbReference type="GO" id="GO:0003700">
    <property type="term" value="F:DNA-binding transcription factor activity"/>
    <property type="evidence" value="ECO:0007669"/>
    <property type="project" value="TreeGrafter"/>
</dbReference>
<dbReference type="OrthoDB" id="3192968at2"/>
<dbReference type="InterPro" id="IPR001647">
    <property type="entry name" value="HTH_TetR"/>
</dbReference>
<evidence type="ECO:0000259" key="5">
    <source>
        <dbReference type="PROSITE" id="PS50977"/>
    </source>
</evidence>
<name>A0A2T4UDB4_9ACTN</name>
<evidence type="ECO:0000256" key="3">
    <source>
        <dbReference type="ARBA" id="ARBA00023163"/>
    </source>
</evidence>
<dbReference type="InterPro" id="IPR036271">
    <property type="entry name" value="Tet_transcr_reg_TetR-rel_C_sf"/>
</dbReference>
<keyword evidence="3" id="KW-0804">Transcription</keyword>
<dbReference type="PANTHER" id="PTHR30055">
    <property type="entry name" value="HTH-TYPE TRANSCRIPTIONAL REGULATOR RUTR"/>
    <property type="match status" value="1"/>
</dbReference>
<evidence type="ECO:0000256" key="1">
    <source>
        <dbReference type="ARBA" id="ARBA00023015"/>
    </source>
</evidence>
<dbReference type="GO" id="GO:0000976">
    <property type="term" value="F:transcription cis-regulatory region binding"/>
    <property type="evidence" value="ECO:0007669"/>
    <property type="project" value="TreeGrafter"/>
</dbReference>
<dbReference type="Pfam" id="PF00440">
    <property type="entry name" value="TetR_N"/>
    <property type="match status" value="1"/>
</dbReference>
<comment type="caution">
    <text evidence="6">The sequence shown here is derived from an EMBL/GenBank/DDBJ whole genome shotgun (WGS) entry which is preliminary data.</text>
</comment>
<dbReference type="PANTHER" id="PTHR30055:SF234">
    <property type="entry name" value="HTH-TYPE TRANSCRIPTIONAL REGULATOR BETI"/>
    <property type="match status" value="1"/>
</dbReference>
<reference evidence="6 7" key="1">
    <citation type="submission" date="2018-03" db="EMBL/GenBank/DDBJ databases">
        <title>Aquarubrobacter algicola gen. nov., sp. nov., a novel actinobacterium isolated from shallow eutrophic lake during the end of cyanobacterial harmful algal blooms.</title>
        <authorList>
            <person name="Chun S.J."/>
        </authorList>
    </citation>
    <scope>NUCLEOTIDE SEQUENCE [LARGE SCALE GENOMIC DNA]</scope>
    <source>
        <strain evidence="6 7">Seoho-28</strain>
    </source>
</reference>
<sequence>MATPQATDDRPLRADARRNRERIIAAAREVFSEYGGLAQIDEVARRAGCGVGTVYRNFPTKDALVGELVRLKFERLVERATHYNELPGSAYDNFEAFVRESAEHMASDVAQQRMMWESSEEAFAHALDAQLRLQRIGGALIERAQAEGRLHPDFSVTDMPVVMCSLGSAMLMASGPGGERHDWRRLLEIVIAGISLPG</sequence>
<dbReference type="AlphaFoldDB" id="A0A2T4UDB4"/>
<evidence type="ECO:0000313" key="6">
    <source>
        <dbReference type="EMBL" id="PTL55498.1"/>
    </source>
</evidence>
<dbReference type="Proteomes" id="UP000240739">
    <property type="component" value="Unassembled WGS sequence"/>
</dbReference>
<dbReference type="Pfam" id="PF21597">
    <property type="entry name" value="TetR_C_43"/>
    <property type="match status" value="1"/>
</dbReference>
<keyword evidence="2 4" id="KW-0238">DNA-binding</keyword>
<dbReference type="InterPro" id="IPR009057">
    <property type="entry name" value="Homeodomain-like_sf"/>
</dbReference>
<dbReference type="SUPFAM" id="SSF46689">
    <property type="entry name" value="Homeodomain-like"/>
    <property type="match status" value="1"/>
</dbReference>
<feature type="DNA-binding region" description="H-T-H motif" evidence="4">
    <location>
        <begin position="39"/>
        <end position="58"/>
    </location>
</feature>
<keyword evidence="7" id="KW-1185">Reference proteome</keyword>
<dbReference type="Gene3D" id="1.10.357.10">
    <property type="entry name" value="Tetracycline Repressor, domain 2"/>
    <property type="match status" value="1"/>
</dbReference>
<dbReference type="PRINTS" id="PR00455">
    <property type="entry name" value="HTHTETR"/>
</dbReference>